<keyword evidence="1" id="KW-0175">Coiled coil</keyword>
<dbReference type="InterPro" id="IPR006311">
    <property type="entry name" value="TAT_signal"/>
</dbReference>
<dbReference type="PANTHER" id="PTHR43737">
    <property type="entry name" value="BLL7424 PROTEIN"/>
    <property type="match status" value="1"/>
</dbReference>
<evidence type="ECO:0000256" key="1">
    <source>
        <dbReference type="SAM" id="Coils"/>
    </source>
</evidence>
<dbReference type="Pfam" id="PF07394">
    <property type="entry name" value="DUF1501"/>
    <property type="match status" value="1"/>
</dbReference>
<dbReference type="EMBL" id="CP036272">
    <property type="protein sequence ID" value="QDT60881.1"/>
    <property type="molecule type" value="Genomic_DNA"/>
</dbReference>
<dbReference type="AlphaFoldDB" id="A0A517SXW7"/>
<proteinExistence type="predicted"/>
<name>A0A517SXW7_9BACT</name>
<dbReference type="InterPro" id="IPR010869">
    <property type="entry name" value="DUF1501"/>
</dbReference>
<dbReference type="Gene3D" id="3.40.720.10">
    <property type="entry name" value="Alkaline Phosphatase, subunit A"/>
    <property type="match status" value="1"/>
</dbReference>
<dbReference type="InterPro" id="IPR017850">
    <property type="entry name" value="Alkaline_phosphatase_core_sf"/>
</dbReference>
<evidence type="ECO:0000313" key="2">
    <source>
        <dbReference type="EMBL" id="QDT60881.1"/>
    </source>
</evidence>
<dbReference type="Proteomes" id="UP000315003">
    <property type="component" value="Chromosome"/>
</dbReference>
<organism evidence="2 3">
    <name type="scientific">Stieleria bergensis</name>
    <dbReference type="NCBI Taxonomy" id="2528025"/>
    <lineage>
        <taxon>Bacteria</taxon>
        <taxon>Pseudomonadati</taxon>
        <taxon>Planctomycetota</taxon>
        <taxon>Planctomycetia</taxon>
        <taxon>Pirellulales</taxon>
        <taxon>Pirellulaceae</taxon>
        <taxon>Stieleria</taxon>
    </lineage>
</organism>
<dbReference type="OrthoDB" id="127333at2"/>
<gene>
    <name evidence="2" type="ORF">SV7mr_34100</name>
</gene>
<dbReference type="SUPFAM" id="SSF53649">
    <property type="entry name" value="Alkaline phosphatase-like"/>
    <property type="match status" value="1"/>
</dbReference>
<dbReference type="RefSeq" id="WP_145274232.1">
    <property type="nucleotide sequence ID" value="NZ_CP036272.1"/>
</dbReference>
<keyword evidence="3" id="KW-1185">Reference proteome</keyword>
<evidence type="ECO:0008006" key="4">
    <source>
        <dbReference type="Google" id="ProtNLM"/>
    </source>
</evidence>
<dbReference type="PROSITE" id="PS51318">
    <property type="entry name" value="TAT"/>
    <property type="match status" value="1"/>
</dbReference>
<evidence type="ECO:0000313" key="3">
    <source>
        <dbReference type="Proteomes" id="UP000315003"/>
    </source>
</evidence>
<dbReference type="PANTHER" id="PTHR43737:SF1">
    <property type="entry name" value="DUF1501 DOMAIN-CONTAINING PROTEIN"/>
    <property type="match status" value="1"/>
</dbReference>
<sequence length="481" mass="53351">MNDLLHTLRTTPATRRNFLRRSGMGFGSLALASLFGNESAPLANAAGVNPMAAKQPHFPGKAKAVIHIFLNGGPSHVDTFDPKPALEKFHGKSIPVNLRTERETGAAYQSPFKFKKYGQSGIEVSELFSHVGEMIDDVCVVRSMHANVPNHEPSLMLMNCGQAQFVRPSVGSWITYGLGSENQNLPGFISMCPGGYPIKGAENWQAGFLPGAYQGTSINTQHQQIEKLISHIRNAAGLGKKEQRQQLDLLQTLNRQHQEQRQQDAELEARVQSFELAYRMQMEASDAFDINQEPESIRNLYGDSVQSRQILIARRLVERGVRYIQLWHGAGQPWDSHDQIEKNHKRLAGECSQAIGALLKDLKQRSLLDDTLVIWGGEFGRTPTVELPKPGANAGSNSGRDHNHHGFTMWLAGGGVKGGHVHGATDEFGFQAVENRVHVHDLHATILHLLGFDHERLTYRYAGRDFRLTDVHGNVVHDLIA</sequence>
<accession>A0A517SXW7</accession>
<reference evidence="2 3" key="1">
    <citation type="submission" date="2019-02" db="EMBL/GenBank/DDBJ databases">
        <title>Deep-cultivation of Planctomycetes and their phenomic and genomic characterization uncovers novel biology.</title>
        <authorList>
            <person name="Wiegand S."/>
            <person name="Jogler M."/>
            <person name="Boedeker C."/>
            <person name="Pinto D."/>
            <person name="Vollmers J."/>
            <person name="Rivas-Marin E."/>
            <person name="Kohn T."/>
            <person name="Peeters S.H."/>
            <person name="Heuer A."/>
            <person name="Rast P."/>
            <person name="Oberbeckmann S."/>
            <person name="Bunk B."/>
            <person name="Jeske O."/>
            <person name="Meyerdierks A."/>
            <person name="Storesund J.E."/>
            <person name="Kallscheuer N."/>
            <person name="Luecker S."/>
            <person name="Lage O.M."/>
            <person name="Pohl T."/>
            <person name="Merkel B.J."/>
            <person name="Hornburger P."/>
            <person name="Mueller R.-W."/>
            <person name="Bruemmer F."/>
            <person name="Labrenz M."/>
            <person name="Spormann A.M."/>
            <person name="Op den Camp H."/>
            <person name="Overmann J."/>
            <person name="Amann R."/>
            <person name="Jetten M.S.M."/>
            <person name="Mascher T."/>
            <person name="Medema M.H."/>
            <person name="Devos D.P."/>
            <person name="Kaster A.-K."/>
            <person name="Ovreas L."/>
            <person name="Rohde M."/>
            <person name="Galperin M.Y."/>
            <person name="Jogler C."/>
        </authorList>
    </citation>
    <scope>NUCLEOTIDE SEQUENCE [LARGE SCALE GENOMIC DNA]</scope>
    <source>
        <strain evidence="2 3">SV_7m_r</strain>
    </source>
</reference>
<feature type="coiled-coil region" evidence="1">
    <location>
        <begin position="240"/>
        <end position="270"/>
    </location>
</feature>
<protein>
    <recommendedName>
        <fullName evidence="4">Sulfatase</fullName>
    </recommendedName>
</protein>